<dbReference type="PANTHER" id="PTHR48103">
    <property type="entry name" value="MIDASIN-RELATED"/>
    <property type="match status" value="1"/>
</dbReference>
<dbReference type="GO" id="GO:0030687">
    <property type="term" value="C:preribosome, large subunit precursor"/>
    <property type="evidence" value="ECO:0007669"/>
    <property type="project" value="TreeGrafter"/>
</dbReference>
<keyword evidence="2" id="KW-0067">ATP-binding</keyword>
<dbReference type="OrthoDB" id="422220at2759"/>
<gene>
    <name evidence="3" type="ORF">SBAD_LOCUS2599</name>
</gene>
<dbReference type="GO" id="GO:0000055">
    <property type="term" value="P:ribosomal large subunit export from nucleus"/>
    <property type="evidence" value="ECO:0007669"/>
    <property type="project" value="TreeGrafter"/>
</dbReference>
<reference evidence="3 4" key="2">
    <citation type="submission" date="2018-11" db="EMBL/GenBank/DDBJ databases">
        <authorList>
            <consortium name="Pathogen Informatics"/>
        </authorList>
    </citation>
    <scope>NUCLEOTIDE SEQUENCE [LARGE SCALE GENOMIC DNA]</scope>
</reference>
<dbReference type="GO" id="GO:0005524">
    <property type="term" value="F:ATP binding"/>
    <property type="evidence" value="ECO:0007669"/>
    <property type="project" value="UniProtKB-KW"/>
</dbReference>
<keyword evidence="1" id="KW-0547">Nucleotide-binding</keyword>
<evidence type="ECO:0000313" key="3">
    <source>
        <dbReference type="EMBL" id="VDO98260.1"/>
    </source>
</evidence>
<evidence type="ECO:0000313" key="5">
    <source>
        <dbReference type="WBParaSite" id="SBAD_0000272901-mRNA-1"/>
    </source>
</evidence>
<dbReference type="InterPro" id="IPR036465">
    <property type="entry name" value="vWFA_dom_sf"/>
</dbReference>
<dbReference type="SUPFAM" id="SSF53300">
    <property type="entry name" value="vWA-like"/>
    <property type="match status" value="1"/>
</dbReference>
<proteinExistence type="predicted"/>
<dbReference type="PANTHER" id="PTHR48103:SF2">
    <property type="entry name" value="MIDASIN"/>
    <property type="match status" value="1"/>
</dbReference>
<accession>A0A183IG55</accession>
<dbReference type="EMBL" id="UZAM01007314">
    <property type="protein sequence ID" value="VDO98260.1"/>
    <property type="molecule type" value="Genomic_DNA"/>
</dbReference>
<evidence type="ECO:0000313" key="4">
    <source>
        <dbReference type="Proteomes" id="UP000270296"/>
    </source>
</evidence>
<organism evidence="5">
    <name type="scientific">Soboliphyme baturini</name>
    <dbReference type="NCBI Taxonomy" id="241478"/>
    <lineage>
        <taxon>Eukaryota</taxon>
        <taxon>Metazoa</taxon>
        <taxon>Ecdysozoa</taxon>
        <taxon>Nematoda</taxon>
        <taxon>Enoplea</taxon>
        <taxon>Dorylaimia</taxon>
        <taxon>Dioctophymatida</taxon>
        <taxon>Dioctophymatoidea</taxon>
        <taxon>Soboliphymatidae</taxon>
        <taxon>Soboliphyme</taxon>
    </lineage>
</organism>
<dbReference type="WBParaSite" id="SBAD_0000272901-mRNA-1">
    <property type="protein sequence ID" value="SBAD_0000272901-mRNA-1"/>
    <property type="gene ID" value="SBAD_0000272901"/>
</dbReference>
<dbReference type="GO" id="GO:0005634">
    <property type="term" value="C:nucleus"/>
    <property type="evidence" value="ECO:0007669"/>
    <property type="project" value="TreeGrafter"/>
</dbReference>
<dbReference type="AlphaFoldDB" id="A0A183IG55"/>
<keyword evidence="4" id="KW-1185">Reference proteome</keyword>
<sequence length="193" mass="21271">MAFESLALLSTALSRLEVGKLAVSKFGSSPELLHPFSEPFTSSAGSLVLDSLTFQQTKTDLIPLLHFASSYFQTSQALFTAPSSGFELPAQLLLIVSDGVGIFSEGINKLKLAVQHAVRSNVFIVFIIIDDASSKNSILNVKVPMFRPGSTDLEIRPYMEFFPFPFYIFLRKISALPAVMAEALRQWFTVITN</sequence>
<dbReference type="Proteomes" id="UP000270296">
    <property type="component" value="Unassembled WGS sequence"/>
</dbReference>
<protein>
    <submittedName>
        <fullName evidence="5">VWFA domain-containing protein</fullName>
    </submittedName>
</protein>
<dbReference type="GO" id="GO:0000027">
    <property type="term" value="P:ribosomal large subunit assembly"/>
    <property type="evidence" value="ECO:0007669"/>
    <property type="project" value="TreeGrafter"/>
</dbReference>
<name>A0A183IG55_9BILA</name>
<reference evidence="5" key="1">
    <citation type="submission" date="2016-06" db="UniProtKB">
        <authorList>
            <consortium name="WormBaseParasite"/>
        </authorList>
    </citation>
    <scope>IDENTIFICATION</scope>
</reference>
<evidence type="ECO:0000256" key="1">
    <source>
        <dbReference type="ARBA" id="ARBA00022741"/>
    </source>
</evidence>
<evidence type="ECO:0000256" key="2">
    <source>
        <dbReference type="ARBA" id="ARBA00022840"/>
    </source>
</evidence>